<accession>D8TBL5</accession>
<dbReference type="GO" id="GO:0009451">
    <property type="term" value="P:RNA modification"/>
    <property type="evidence" value="ECO:0007669"/>
    <property type="project" value="InterPro"/>
</dbReference>
<evidence type="ECO:0000313" key="3">
    <source>
        <dbReference type="Proteomes" id="UP000001514"/>
    </source>
</evidence>
<reference evidence="2 3" key="1">
    <citation type="journal article" date="2011" name="Science">
        <title>The Selaginella genome identifies genetic changes associated with the evolution of vascular plants.</title>
        <authorList>
            <person name="Banks J.A."/>
            <person name="Nishiyama T."/>
            <person name="Hasebe M."/>
            <person name="Bowman J.L."/>
            <person name="Gribskov M."/>
            <person name="dePamphilis C."/>
            <person name="Albert V.A."/>
            <person name="Aono N."/>
            <person name="Aoyama T."/>
            <person name="Ambrose B.A."/>
            <person name="Ashton N.W."/>
            <person name="Axtell M.J."/>
            <person name="Barker E."/>
            <person name="Barker M.S."/>
            <person name="Bennetzen J.L."/>
            <person name="Bonawitz N.D."/>
            <person name="Chapple C."/>
            <person name="Cheng C."/>
            <person name="Correa L.G."/>
            <person name="Dacre M."/>
            <person name="DeBarry J."/>
            <person name="Dreyer I."/>
            <person name="Elias M."/>
            <person name="Engstrom E.M."/>
            <person name="Estelle M."/>
            <person name="Feng L."/>
            <person name="Finet C."/>
            <person name="Floyd S.K."/>
            <person name="Frommer W.B."/>
            <person name="Fujita T."/>
            <person name="Gramzow L."/>
            <person name="Gutensohn M."/>
            <person name="Harholt J."/>
            <person name="Hattori M."/>
            <person name="Heyl A."/>
            <person name="Hirai T."/>
            <person name="Hiwatashi Y."/>
            <person name="Ishikawa M."/>
            <person name="Iwata M."/>
            <person name="Karol K.G."/>
            <person name="Koehler B."/>
            <person name="Kolukisaoglu U."/>
            <person name="Kubo M."/>
            <person name="Kurata T."/>
            <person name="Lalonde S."/>
            <person name="Li K."/>
            <person name="Li Y."/>
            <person name="Litt A."/>
            <person name="Lyons E."/>
            <person name="Manning G."/>
            <person name="Maruyama T."/>
            <person name="Michael T.P."/>
            <person name="Mikami K."/>
            <person name="Miyazaki S."/>
            <person name="Morinaga S."/>
            <person name="Murata T."/>
            <person name="Mueller-Roeber B."/>
            <person name="Nelson D.R."/>
            <person name="Obara M."/>
            <person name="Oguri Y."/>
            <person name="Olmstead R.G."/>
            <person name="Onodera N."/>
            <person name="Petersen B.L."/>
            <person name="Pils B."/>
            <person name="Prigge M."/>
            <person name="Rensing S.A."/>
            <person name="Riano-Pachon D.M."/>
            <person name="Roberts A.W."/>
            <person name="Sato Y."/>
            <person name="Scheller H.V."/>
            <person name="Schulz B."/>
            <person name="Schulz C."/>
            <person name="Shakirov E.V."/>
            <person name="Shibagaki N."/>
            <person name="Shinohara N."/>
            <person name="Shippen D.E."/>
            <person name="Soerensen I."/>
            <person name="Sotooka R."/>
            <person name="Sugimoto N."/>
            <person name="Sugita M."/>
            <person name="Sumikawa N."/>
            <person name="Tanurdzic M."/>
            <person name="Theissen G."/>
            <person name="Ulvskov P."/>
            <person name="Wakazuki S."/>
            <person name="Weng J.K."/>
            <person name="Willats W.W."/>
            <person name="Wipf D."/>
            <person name="Wolf P.G."/>
            <person name="Yang L."/>
            <person name="Zimmer A.D."/>
            <person name="Zhu Q."/>
            <person name="Mitros T."/>
            <person name="Hellsten U."/>
            <person name="Loque D."/>
            <person name="Otillar R."/>
            <person name="Salamov A."/>
            <person name="Schmutz J."/>
            <person name="Shapiro H."/>
            <person name="Lindquist E."/>
            <person name="Lucas S."/>
            <person name="Rokhsar D."/>
            <person name="Grigoriev I.V."/>
        </authorList>
    </citation>
    <scope>NUCLEOTIDE SEQUENCE [LARGE SCALE GENOMIC DNA]</scope>
</reference>
<evidence type="ECO:0008006" key="4">
    <source>
        <dbReference type="Google" id="ProtNLM"/>
    </source>
</evidence>
<dbReference type="InterPro" id="IPR046960">
    <property type="entry name" value="PPR_At4g14850-like_plant"/>
</dbReference>
<evidence type="ECO:0000256" key="1">
    <source>
        <dbReference type="ARBA" id="ARBA00022737"/>
    </source>
</evidence>
<dbReference type="Pfam" id="PF01535">
    <property type="entry name" value="PPR"/>
    <property type="match status" value="1"/>
</dbReference>
<dbReference type="Proteomes" id="UP000001514">
    <property type="component" value="Unassembled WGS sequence"/>
</dbReference>
<keyword evidence="3" id="KW-1185">Reference proteome</keyword>
<dbReference type="NCBIfam" id="TIGR00756">
    <property type="entry name" value="PPR"/>
    <property type="match status" value="1"/>
</dbReference>
<name>D8TBL5_SELML</name>
<keyword evidence="1" id="KW-0677">Repeat</keyword>
<dbReference type="InterPro" id="IPR002885">
    <property type="entry name" value="PPR_rpt"/>
</dbReference>
<dbReference type="KEGG" id="smo:SELMODRAFT_136301"/>
<dbReference type="PANTHER" id="PTHR47926:SF533">
    <property type="entry name" value="DYW DOMAIN-CONTAINING PROTEIN"/>
    <property type="match status" value="1"/>
</dbReference>
<evidence type="ECO:0000313" key="2">
    <source>
        <dbReference type="EMBL" id="EFJ05947.1"/>
    </source>
</evidence>
<dbReference type="EMBL" id="GL377711">
    <property type="protein sequence ID" value="EFJ05947.1"/>
    <property type="molecule type" value="Genomic_DNA"/>
</dbReference>
<dbReference type="InterPro" id="IPR011990">
    <property type="entry name" value="TPR-like_helical_dom_sf"/>
</dbReference>
<dbReference type="eggNOG" id="KOG4197">
    <property type="taxonomic scope" value="Eukaryota"/>
</dbReference>
<organism evidence="3">
    <name type="scientific">Selaginella moellendorffii</name>
    <name type="common">Spikemoss</name>
    <dbReference type="NCBI Taxonomy" id="88036"/>
    <lineage>
        <taxon>Eukaryota</taxon>
        <taxon>Viridiplantae</taxon>
        <taxon>Streptophyta</taxon>
        <taxon>Embryophyta</taxon>
        <taxon>Tracheophyta</taxon>
        <taxon>Lycopodiopsida</taxon>
        <taxon>Selaginellales</taxon>
        <taxon>Selaginellaceae</taxon>
        <taxon>Selaginella</taxon>
    </lineage>
</organism>
<dbReference type="GO" id="GO:0003723">
    <property type="term" value="F:RNA binding"/>
    <property type="evidence" value="ECO:0007669"/>
    <property type="project" value="InterPro"/>
</dbReference>
<dbReference type="Gene3D" id="1.25.40.10">
    <property type="entry name" value="Tetratricopeptide repeat domain"/>
    <property type="match status" value="1"/>
</dbReference>
<protein>
    <recommendedName>
        <fullName evidence="4">Pentacotripeptide-repeat region of PRORP domain-containing protein</fullName>
    </recommendedName>
</protein>
<dbReference type="AlphaFoldDB" id="D8TBL5"/>
<gene>
    <name evidence="2" type="ORF">SELMODRAFT_136301</name>
</gene>
<sequence length="145" mass="16186">MLTALANAGLAGQTITLFQSMELEGLCPRGVSFVSLLTACSQLGGLWRVCHYLRSMQQDYGILPGQEHYCCVVDSFGRAGHLECAWDVLDAMPFQAETQIWVAFANACKIHHDTKRWQSAANEMDPNRGSSYVLMRNHLLHVSRL</sequence>
<dbReference type="OMA" id="FIGAYRI"/>
<dbReference type="PANTHER" id="PTHR47926">
    <property type="entry name" value="PENTATRICOPEPTIDE REPEAT-CONTAINING PROTEIN"/>
    <property type="match status" value="1"/>
</dbReference>
<dbReference type="Gramene" id="EFJ05947">
    <property type="protein sequence ID" value="EFJ05947"/>
    <property type="gene ID" value="SELMODRAFT_136301"/>
</dbReference>
<proteinExistence type="predicted"/>
<dbReference type="HOGENOM" id="CLU_002706_0_0_1"/>
<dbReference type="InParanoid" id="D8TBL5"/>